<accession>A0A4V1KPN3</accession>
<proteinExistence type="predicted"/>
<protein>
    <submittedName>
        <fullName evidence="1">Uncharacterized protein</fullName>
    </submittedName>
</protein>
<organism evidence="1 2">
    <name type="scientific">Leeuwenhoekiella aestuarii</name>
    <dbReference type="NCBI Taxonomy" id="2249426"/>
    <lineage>
        <taxon>Bacteria</taxon>
        <taxon>Pseudomonadati</taxon>
        <taxon>Bacteroidota</taxon>
        <taxon>Flavobacteriia</taxon>
        <taxon>Flavobacteriales</taxon>
        <taxon>Flavobacteriaceae</taxon>
        <taxon>Leeuwenhoekiella</taxon>
    </lineage>
</organism>
<name>A0A4V1KPN3_9FLAO</name>
<gene>
    <name evidence="1" type="ORF">DSM04_102276</name>
</gene>
<dbReference type="AlphaFoldDB" id="A0A4V1KPN3"/>
<evidence type="ECO:0000313" key="2">
    <source>
        <dbReference type="Proteomes" id="UP000289821"/>
    </source>
</evidence>
<reference evidence="1 2" key="1">
    <citation type="submission" date="2018-07" db="EMBL/GenBank/DDBJ databases">
        <title>Leeuwenhoekiella genomics.</title>
        <authorList>
            <person name="Tahon G."/>
            <person name="Willems A."/>
        </authorList>
    </citation>
    <scope>NUCLEOTIDE SEQUENCE [LARGE SCALE GENOMIC DNA]</scope>
    <source>
        <strain evidence="1 2">R-50232</strain>
    </source>
</reference>
<keyword evidence="2" id="KW-1185">Reference proteome</keyword>
<evidence type="ECO:0000313" key="1">
    <source>
        <dbReference type="EMBL" id="RXG16695.1"/>
    </source>
</evidence>
<dbReference type="EMBL" id="QOVI01000002">
    <property type="protein sequence ID" value="RXG16695.1"/>
    <property type="molecule type" value="Genomic_DNA"/>
</dbReference>
<dbReference type="Proteomes" id="UP000289821">
    <property type="component" value="Unassembled WGS sequence"/>
</dbReference>
<comment type="caution">
    <text evidence="1">The sequence shown here is derived from an EMBL/GenBank/DDBJ whole genome shotgun (WGS) entry which is preliminary data.</text>
</comment>
<sequence>MPFFNEFGMTEKNIVSHYEFWKKEGSASIENYLWYLFNTLLDENSKQSTKLIDFYKRNARIYSQMISFRRKFENKKANEIQKAYNFNQINLDLESMKDSNLEIEFLIVGVNDCKQSERISNKPITKEQALLNNTIPYDMCSRNTGCVCLVAVRPKRDSDGKLIWKE</sequence>